<name>A0AAE5BWP6_9RHOB</name>
<protein>
    <submittedName>
        <fullName evidence="1">Uncharacterized protein</fullName>
    </submittedName>
</protein>
<reference evidence="1" key="1">
    <citation type="submission" date="2020-01" db="EMBL/GenBank/DDBJ databases">
        <authorList>
            <person name="Chen W.-M."/>
        </authorList>
    </citation>
    <scope>NUCLEOTIDE SEQUENCE</scope>
    <source>
        <strain evidence="1">CYK-10</strain>
    </source>
</reference>
<gene>
    <name evidence="1" type="ORF">GV832_15430</name>
</gene>
<dbReference type="EMBL" id="JAABNR010000016">
    <property type="protein sequence ID" value="NBZ88984.1"/>
    <property type="molecule type" value="Genomic_DNA"/>
</dbReference>
<accession>A0AAE5BWP6</accession>
<evidence type="ECO:0000313" key="2">
    <source>
        <dbReference type="Proteomes" id="UP001193501"/>
    </source>
</evidence>
<dbReference type="AlphaFoldDB" id="A0AAE5BWP6"/>
<evidence type="ECO:0000313" key="1">
    <source>
        <dbReference type="EMBL" id="NBZ88984.1"/>
    </source>
</evidence>
<dbReference type="Proteomes" id="UP001193501">
    <property type="component" value="Unassembled WGS sequence"/>
</dbReference>
<dbReference type="RefSeq" id="WP_168775800.1">
    <property type="nucleotide sequence ID" value="NZ_JAABNR010000016.1"/>
</dbReference>
<proteinExistence type="predicted"/>
<comment type="caution">
    <text evidence="1">The sequence shown here is derived from an EMBL/GenBank/DDBJ whole genome shotgun (WGS) entry which is preliminary data.</text>
</comment>
<sequence>MAHSANRTRTCYADLHKTALYVARRALASSAYQSLAEDFAQDAIALCIKRAKTCPETGALQVITAKGTVYPAREFVCLRVKRDIQSFFNPALRATRTPAEVDVEQITCKTDPVEAIAINDAVRQLSKADQSLIAAKCAGSLEGADAKTRKALQRALTRLKSQLER</sequence>
<organism evidence="1 2">
    <name type="scientific">Stagnihabitans tardus</name>
    <dbReference type="NCBI Taxonomy" id="2699202"/>
    <lineage>
        <taxon>Bacteria</taxon>
        <taxon>Pseudomonadati</taxon>
        <taxon>Pseudomonadota</taxon>
        <taxon>Alphaproteobacteria</taxon>
        <taxon>Rhodobacterales</taxon>
        <taxon>Paracoccaceae</taxon>
        <taxon>Stagnihabitans</taxon>
    </lineage>
</organism>
<keyword evidence="2" id="KW-1185">Reference proteome</keyword>